<dbReference type="PANTHER" id="PTHR35309">
    <property type="match status" value="1"/>
</dbReference>
<dbReference type="PANTHER" id="PTHR35309:SF4">
    <property type="entry name" value="TOCOPHEROL CYCLASE"/>
    <property type="match status" value="1"/>
</dbReference>
<evidence type="ECO:0000256" key="1">
    <source>
        <dbReference type="SAM" id="SignalP"/>
    </source>
</evidence>
<proteinExistence type="predicted"/>
<sequence length="403" mass="43946">MMVLGQGTPAATCLLILCLLATGCHGNQFDPHLYPSNGPFFEGWYVRLMDPAQQFSLGFLHGRVLPAKNSSAGTSASQSPAESQKCKFSSQHCAMHKQQGLPLVYASVLVQDNNVSQKLQSYNGAFPARDYSVTVQGGKPVVQNPDDESPPDFSVKLGNNGSFVVTADGTLVNVAIGNVRLYIKASNPVPWGPHGEGPESWLDHLPLPLHWFVYSLRSTVTQYKFTDAASGRIVSGGNARLHMEKNWGETFPTAWVWSQGVTKSNVNLALSGGIVHFIRDVTAFLVGYRNPGKNIVWNFTPANSRVSFVHDGCNGAFNLNLTSVDHKLALKVSSPMSSFSDCLLGPEKYGFRPACVESYNAVASVRAYKRNYFHFEEVDRAEIPQAALEFGGTYVCKQKCSGI</sequence>
<dbReference type="Proteomes" id="UP001374579">
    <property type="component" value="Unassembled WGS sequence"/>
</dbReference>
<evidence type="ECO:0000313" key="2">
    <source>
        <dbReference type="EMBL" id="KAK7088546.1"/>
    </source>
</evidence>
<gene>
    <name evidence="2" type="ORF">V1264_022455</name>
</gene>
<name>A0AAN9FXH8_9CAEN</name>
<protein>
    <submittedName>
        <fullName evidence="2">Uncharacterized protein</fullName>
    </submittedName>
</protein>
<comment type="caution">
    <text evidence="2">The sequence shown here is derived from an EMBL/GenBank/DDBJ whole genome shotgun (WGS) entry which is preliminary data.</text>
</comment>
<evidence type="ECO:0000313" key="3">
    <source>
        <dbReference type="Proteomes" id="UP001374579"/>
    </source>
</evidence>
<dbReference type="GO" id="GO:0009976">
    <property type="term" value="F:tocopherol cyclase activity"/>
    <property type="evidence" value="ECO:0007669"/>
    <property type="project" value="InterPro"/>
</dbReference>
<dbReference type="EMBL" id="JBAMIC010004070">
    <property type="protein sequence ID" value="KAK7088546.1"/>
    <property type="molecule type" value="Genomic_DNA"/>
</dbReference>
<reference evidence="2 3" key="1">
    <citation type="submission" date="2024-02" db="EMBL/GenBank/DDBJ databases">
        <title>Chromosome-scale genome assembly of the rough periwinkle Littorina saxatilis.</title>
        <authorList>
            <person name="De Jode A."/>
            <person name="Faria R."/>
            <person name="Formenti G."/>
            <person name="Sims Y."/>
            <person name="Smith T.P."/>
            <person name="Tracey A."/>
            <person name="Wood J.M.D."/>
            <person name="Zagrodzka Z.B."/>
            <person name="Johannesson K."/>
            <person name="Butlin R.K."/>
            <person name="Leder E.H."/>
        </authorList>
    </citation>
    <scope>NUCLEOTIDE SEQUENCE [LARGE SCALE GENOMIC DNA]</scope>
    <source>
        <strain evidence="2">Snail1</strain>
        <tissue evidence="2">Muscle</tissue>
    </source>
</reference>
<feature type="signal peptide" evidence="1">
    <location>
        <begin position="1"/>
        <end position="26"/>
    </location>
</feature>
<dbReference type="InterPro" id="IPR025893">
    <property type="entry name" value="Tocopherol_cyclase"/>
</dbReference>
<organism evidence="2 3">
    <name type="scientific">Littorina saxatilis</name>
    <dbReference type="NCBI Taxonomy" id="31220"/>
    <lineage>
        <taxon>Eukaryota</taxon>
        <taxon>Metazoa</taxon>
        <taxon>Spiralia</taxon>
        <taxon>Lophotrochozoa</taxon>
        <taxon>Mollusca</taxon>
        <taxon>Gastropoda</taxon>
        <taxon>Caenogastropoda</taxon>
        <taxon>Littorinimorpha</taxon>
        <taxon>Littorinoidea</taxon>
        <taxon>Littorinidae</taxon>
        <taxon>Littorina</taxon>
    </lineage>
</organism>
<keyword evidence="1" id="KW-0732">Signal</keyword>
<dbReference type="AlphaFoldDB" id="A0AAN9FXH8"/>
<feature type="chain" id="PRO_5042845536" evidence="1">
    <location>
        <begin position="27"/>
        <end position="403"/>
    </location>
</feature>
<dbReference type="Pfam" id="PF14249">
    <property type="entry name" value="Tocopherol_cycl"/>
    <property type="match status" value="1"/>
</dbReference>
<keyword evidence="3" id="KW-1185">Reference proteome</keyword>
<accession>A0AAN9FXH8</accession>